<keyword evidence="4 7" id="KW-0573">Peptidoglycan synthesis</keyword>
<dbReference type="GO" id="GO:0008765">
    <property type="term" value="F:UDP-N-acetylmuramoylalanyl-D-glutamate-2,6-diaminopimelate ligase activity"/>
    <property type="evidence" value="ECO:0007669"/>
    <property type="project" value="UniProtKB-EC"/>
</dbReference>
<comment type="similarity">
    <text evidence="1 7">Belongs to the MurCDEF family. MurE subfamily.</text>
</comment>
<comment type="cofactor">
    <cofactor evidence="7">
        <name>Mg(2+)</name>
        <dbReference type="ChEBI" id="CHEBI:18420"/>
    </cofactor>
</comment>
<comment type="PTM">
    <text evidence="7">Carboxylation is probably crucial for Mg(2+) binding and, consequently, for the gamma-phosphate positioning of ATP.</text>
</comment>
<keyword evidence="7" id="KW-0067">ATP-binding</keyword>
<dbReference type="RefSeq" id="WP_256612632.1">
    <property type="nucleotide sequence ID" value="NZ_JANIBM010000047.1"/>
</dbReference>
<feature type="binding site" evidence="7">
    <location>
        <position position="148"/>
    </location>
    <ligand>
        <name>UDP-N-acetyl-alpha-D-muramoyl-L-alanyl-D-glutamate</name>
        <dbReference type="ChEBI" id="CHEBI:83900"/>
    </ligand>
</feature>
<dbReference type="InterPro" id="IPR004101">
    <property type="entry name" value="Mur_ligase_C"/>
</dbReference>
<feature type="domain" description="Mur ligase central" evidence="11">
    <location>
        <begin position="109"/>
        <end position="310"/>
    </location>
</feature>
<feature type="binding site" evidence="7">
    <location>
        <position position="26"/>
    </location>
    <ligand>
        <name>UDP-N-acetyl-alpha-D-muramoyl-L-alanyl-D-glutamate</name>
        <dbReference type="ChEBI" id="CHEBI:83900"/>
    </ligand>
</feature>
<comment type="subcellular location">
    <subcellularLocation>
        <location evidence="7 8">Cytoplasm</location>
    </subcellularLocation>
</comment>
<feature type="modified residue" description="N6-carboxylysine" evidence="7">
    <location>
        <position position="216"/>
    </location>
</feature>
<keyword evidence="6 7" id="KW-0961">Cell wall biogenesis/degradation</keyword>
<comment type="pathway">
    <text evidence="7 8">Cell wall biogenesis; peptidoglycan biosynthesis.</text>
</comment>
<comment type="function">
    <text evidence="7">Catalyzes the addition of meso-diaminopimelic acid to the nucleotide precursor UDP-N-acetylmuramoyl-L-alanyl-D-glutamate (UMAG) in the biosynthesis of bacterial cell-wall peptidoglycan.</text>
</comment>
<evidence type="ECO:0000259" key="9">
    <source>
        <dbReference type="Pfam" id="PF01225"/>
    </source>
</evidence>
<comment type="caution">
    <text evidence="7">Lacks conserved residue(s) required for the propagation of feature annotation.</text>
</comment>
<dbReference type="Gene3D" id="3.40.1190.10">
    <property type="entry name" value="Mur-like, catalytic domain"/>
    <property type="match status" value="1"/>
</dbReference>
<evidence type="ECO:0000313" key="12">
    <source>
        <dbReference type="EMBL" id="MCQ8183414.1"/>
    </source>
</evidence>
<proteinExistence type="inferred from homology"/>
<dbReference type="Pfam" id="PF02875">
    <property type="entry name" value="Mur_ligase_C"/>
    <property type="match status" value="1"/>
</dbReference>
<dbReference type="SUPFAM" id="SSF63418">
    <property type="entry name" value="MurE/MurF N-terminal domain"/>
    <property type="match status" value="1"/>
</dbReference>
<dbReference type="EMBL" id="JANIBM010000047">
    <property type="protein sequence ID" value="MCQ8183414.1"/>
    <property type="molecule type" value="Genomic_DNA"/>
</dbReference>
<sequence length="486" mass="51768">MKLSELLNGLTDIAADAEITGLSLDSRCTRAGDAFIALNGSRQHGLTHAAQAISRGAKAVVFEPQQSASHLQTPLDAPLFAVAGLANRLGEIAARFYGRPSEQLDVIGVTGTNGKTTCSQLLAQALPDCGVIGTLGWGEFGKLQPTANTTPDALEVQRILSELATQGKRAVAMEVSSHGLQQGRVNAVRFKGAVFTNLSRDHLDYHGDMQSYLQAKLALFKTPGLKFAAVNLDDTNSPEVLASIDQNVKVWTFSAQGRTAPGCEAVVAENARFSAAGVEFDAVWRGQRLIAASGIVGGFNLENLLAVICVLLAQGIGFETAVERLALLKAIAGRMEKFGGQGKPTVFVDYAHSPDALEKVLKAIKGNSRLRLVFGCGGDRDKGKRPEMGRIAETWADQVIVTDDNPRSEAPAAIVADILAGCRSEKITVINDRATAINTAIQQADPEDCVLIAGKGHEDYQEIAGVKWPFSDSALVEKTLAEWRKP</sequence>
<organism evidence="12 13">
    <name type="scientific">Methylomonas aurea</name>
    <dbReference type="NCBI Taxonomy" id="2952224"/>
    <lineage>
        <taxon>Bacteria</taxon>
        <taxon>Pseudomonadati</taxon>
        <taxon>Pseudomonadota</taxon>
        <taxon>Gammaproteobacteria</taxon>
        <taxon>Methylococcales</taxon>
        <taxon>Methylococcaceae</taxon>
        <taxon>Methylomonas</taxon>
    </lineage>
</organism>
<keyword evidence="7" id="KW-0460">Magnesium</keyword>
<dbReference type="Proteomes" id="UP001524569">
    <property type="component" value="Unassembled WGS sequence"/>
</dbReference>
<feature type="binding site" evidence="7">
    <location>
        <position position="380"/>
    </location>
    <ligand>
        <name>meso-2,6-diaminopimelate</name>
        <dbReference type="ChEBI" id="CHEBI:57791"/>
    </ligand>
</feature>
<dbReference type="SUPFAM" id="SSF53244">
    <property type="entry name" value="MurD-like peptide ligases, peptide-binding domain"/>
    <property type="match status" value="1"/>
</dbReference>
<feature type="binding site" evidence="7">
    <location>
        <position position="182"/>
    </location>
    <ligand>
        <name>UDP-N-acetyl-alpha-D-muramoyl-L-alanyl-D-glutamate</name>
        <dbReference type="ChEBI" id="CHEBI:83900"/>
    </ligand>
</feature>
<accession>A0ABT1UME8</accession>
<comment type="caution">
    <text evidence="12">The sequence shown here is derived from an EMBL/GenBank/DDBJ whole genome shotgun (WGS) entry which is preliminary data.</text>
</comment>
<evidence type="ECO:0000313" key="13">
    <source>
        <dbReference type="Proteomes" id="UP001524569"/>
    </source>
</evidence>
<gene>
    <name evidence="7" type="primary">murE</name>
    <name evidence="12" type="ORF">NP603_20040</name>
</gene>
<keyword evidence="13" id="KW-1185">Reference proteome</keyword>
<evidence type="ECO:0000256" key="3">
    <source>
        <dbReference type="ARBA" id="ARBA00022960"/>
    </source>
</evidence>
<feature type="binding site" evidence="7">
    <location>
        <position position="24"/>
    </location>
    <ligand>
        <name>UDP-N-acetyl-alpha-D-muramoyl-L-alanyl-D-glutamate</name>
        <dbReference type="ChEBI" id="CHEBI:83900"/>
    </ligand>
</feature>
<name>A0ABT1UME8_9GAMM</name>
<feature type="binding site" evidence="7">
    <location>
        <begin position="149"/>
        <end position="150"/>
    </location>
    <ligand>
        <name>UDP-N-acetyl-alpha-D-muramoyl-L-alanyl-D-glutamate</name>
        <dbReference type="ChEBI" id="CHEBI:83900"/>
    </ligand>
</feature>
<evidence type="ECO:0000256" key="6">
    <source>
        <dbReference type="ARBA" id="ARBA00023316"/>
    </source>
</evidence>
<evidence type="ECO:0000256" key="5">
    <source>
        <dbReference type="ARBA" id="ARBA00023306"/>
    </source>
</evidence>
<dbReference type="SUPFAM" id="SSF53623">
    <property type="entry name" value="MurD-like peptide ligases, catalytic domain"/>
    <property type="match status" value="1"/>
</dbReference>
<feature type="binding site" evidence="7">
    <location>
        <position position="454"/>
    </location>
    <ligand>
        <name>meso-2,6-diaminopimelate</name>
        <dbReference type="ChEBI" id="CHEBI:57791"/>
    </ligand>
</feature>
<dbReference type="Gene3D" id="3.40.1390.10">
    <property type="entry name" value="MurE/MurF, N-terminal domain"/>
    <property type="match status" value="1"/>
</dbReference>
<dbReference type="EC" id="6.3.2.13" evidence="7"/>
<dbReference type="PANTHER" id="PTHR23135:SF4">
    <property type="entry name" value="UDP-N-ACETYLMURAMOYL-L-ALANYL-D-GLUTAMATE--2,6-DIAMINOPIMELATE LIGASE MURE HOMOLOG, CHLOROPLASTIC"/>
    <property type="match status" value="1"/>
</dbReference>
<dbReference type="InterPro" id="IPR013221">
    <property type="entry name" value="Mur_ligase_cen"/>
</dbReference>
<dbReference type="Pfam" id="PF08245">
    <property type="entry name" value="Mur_ligase_M"/>
    <property type="match status" value="1"/>
</dbReference>
<dbReference type="Pfam" id="PF01225">
    <property type="entry name" value="Mur_ligase"/>
    <property type="match status" value="1"/>
</dbReference>
<feature type="domain" description="Mur ligase C-terminal" evidence="10">
    <location>
        <begin position="333"/>
        <end position="456"/>
    </location>
</feature>
<feature type="binding site" evidence="7">
    <location>
        <begin position="111"/>
        <end position="117"/>
    </location>
    <ligand>
        <name>ATP</name>
        <dbReference type="ChEBI" id="CHEBI:30616"/>
    </ligand>
</feature>
<evidence type="ECO:0000256" key="4">
    <source>
        <dbReference type="ARBA" id="ARBA00022984"/>
    </source>
</evidence>
<dbReference type="InterPro" id="IPR005761">
    <property type="entry name" value="UDP-N-AcMur-Glu-dNH2Pim_ligase"/>
</dbReference>
<keyword evidence="2 7" id="KW-0132">Cell division</keyword>
<feature type="short sequence motif" description="Meso-diaminopimelate recognition motif" evidence="7">
    <location>
        <begin position="404"/>
        <end position="407"/>
    </location>
</feature>
<keyword evidence="3 7" id="KW-0133">Cell shape</keyword>
<dbReference type="NCBIfam" id="TIGR01085">
    <property type="entry name" value="murE"/>
    <property type="match status" value="1"/>
</dbReference>
<evidence type="ECO:0000259" key="10">
    <source>
        <dbReference type="Pfam" id="PF02875"/>
    </source>
</evidence>
<evidence type="ECO:0000259" key="11">
    <source>
        <dbReference type="Pfam" id="PF08245"/>
    </source>
</evidence>
<feature type="binding site" evidence="7">
    <location>
        <begin position="404"/>
        <end position="407"/>
    </location>
    <ligand>
        <name>meso-2,6-diaminopimelate</name>
        <dbReference type="ChEBI" id="CHEBI:57791"/>
    </ligand>
</feature>
<evidence type="ECO:0000256" key="2">
    <source>
        <dbReference type="ARBA" id="ARBA00022618"/>
    </source>
</evidence>
<keyword evidence="7 12" id="KW-0436">Ligase</keyword>
<evidence type="ECO:0000256" key="1">
    <source>
        <dbReference type="ARBA" id="ARBA00005898"/>
    </source>
</evidence>
<dbReference type="PANTHER" id="PTHR23135">
    <property type="entry name" value="MUR LIGASE FAMILY MEMBER"/>
    <property type="match status" value="1"/>
</dbReference>
<dbReference type="InterPro" id="IPR036565">
    <property type="entry name" value="Mur-like_cat_sf"/>
</dbReference>
<dbReference type="Gene3D" id="3.90.190.20">
    <property type="entry name" value="Mur ligase, C-terminal domain"/>
    <property type="match status" value="1"/>
</dbReference>
<dbReference type="NCBIfam" id="NF001126">
    <property type="entry name" value="PRK00139.1-4"/>
    <property type="match status" value="1"/>
</dbReference>
<comment type="catalytic activity">
    <reaction evidence="7">
        <text>UDP-N-acetyl-alpha-D-muramoyl-L-alanyl-D-glutamate + meso-2,6-diaminopimelate + ATP = UDP-N-acetyl-alpha-D-muramoyl-L-alanyl-gamma-D-glutamyl-meso-2,6-diaminopimelate + ADP + phosphate + H(+)</text>
        <dbReference type="Rhea" id="RHEA:23676"/>
        <dbReference type="ChEBI" id="CHEBI:15378"/>
        <dbReference type="ChEBI" id="CHEBI:30616"/>
        <dbReference type="ChEBI" id="CHEBI:43474"/>
        <dbReference type="ChEBI" id="CHEBI:57791"/>
        <dbReference type="ChEBI" id="CHEBI:83900"/>
        <dbReference type="ChEBI" id="CHEBI:83905"/>
        <dbReference type="ChEBI" id="CHEBI:456216"/>
        <dbReference type="EC" id="6.3.2.13"/>
    </reaction>
</comment>
<feature type="binding site" evidence="7">
    <location>
        <position position="176"/>
    </location>
    <ligand>
        <name>UDP-N-acetyl-alpha-D-muramoyl-L-alanyl-D-glutamate</name>
        <dbReference type="ChEBI" id="CHEBI:83900"/>
    </ligand>
</feature>
<feature type="domain" description="Mur ligase N-terminal catalytic" evidence="9">
    <location>
        <begin position="18"/>
        <end position="97"/>
    </location>
</feature>
<keyword evidence="7" id="KW-0547">Nucleotide-binding</keyword>
<evidence type="ECO:0000256" key="7">
    <source>
        <dbReference type="HAMAP-Rule" id="MF_00208"/>
    </source>
</evidence>
<keyword evidence="7" id="KW-0963">Cytoplasm</keyword>
<dbReference type="InterPro" id="IPR000713">
    <property type="entry name" value="Mur_ligase_N"/>
</dbReference>
<evidence type="ECO:0000256" key="8">
    <source>
        <dbReference type="RuleBase" id="RU004135"/>
    </source>
</evidence>
<keyword evidence="5 7" id="KW-0131">Cell cycle</keyword>
<protein>
    <recommendedName>
        <fullName evidence="7">UDP-N-acetylmuramoyl-L-alanyl-D-glutamate--2,6-diaminopimelate ligase</fullName>
        <ecNumber evidence="7">6.3.2.13</ecNumber>
    </recommendedName>
    <alternativeName>
        <fullName evidence="7">Meso-A2pm-adding enzyme</fullName>
    </alternativeName>
    <alternativeName>
        <fullName evidence="7">Meso-diaminopimelate-adding enzyme</fullName>
    </alternativeName>
    <alternativeName>
        <fullName evidence="7">UDP-MurNAc-L-Ala-D-Glu:meso-diaminopimelate ligase</fullName>
    </alternativeName>
    <alternativeName>
        <fullName evidence="7">UDP-MurNAc-tripeptide synthetase</fullName>
    </alternativeName>
    <alternativeName>
        <fullName evidence="7">UDP-N-acetylmuramyl-tripeptide synthetase</fullName>
    </alternativeName>
</protein>
<dbReference type="InterPro" id="IPR035911">
    <property type="entry name" value="MurE/MurF_N"/>
</dbReference>
<dbReference type="NCBIfam" id="NF001124">
    <property type="entry name" value="PRK00139.1-2"/>
    <property type="match status" value="1"/>
</dbReference>
<dbReference type="InterPro" id="IPR036615">
    <property type="entry name" value="Mur_ligase_C_dom_sf"/>
</dbReference>
<feature type="binding site" evidence="7">
    <location>
        <position position="458"/>
    </location>
    <ligand>
        <name>meso-2,6-diaminopimelate</name>
        <dbReference type="ChEBI" id="CHEBI:57791"/>
    </ligand>
</feature>
<reference evidence="12 13" key="1">
    <citation type="submission" date="2022-07" db="EMBL/GenBank/DDBJ databases">
        <title>Methylomonas rivi sp. nov., Methylomonas rosea sp. nov., Methylomonas aureus sp. nov. and Methylomonas subterranea sp. nov., four novel methanotrophs isolated from a freshwater creek and the deep terrestrial subsurface.</title>
        <authorList>
            <person name="Abin C."/>
            <person name="Sankaranarayanan K."/>
            <person name="Garner C."/>
            <person name="Sindelar R."/>
            <person name="Kotary K."/>
            <person name="Garner R."/>
            <person name="Barclay S."/>
            <person name="Lawson P."/>
            <person name="Krumholz L."/>
        </authorList>
    </citation>
    <scope>NUCLEOTIDE SEQUENCE [LARGE SCALE GENOMIC DNA]</scope>
    <source>
        <strain evidence="12 13">SURF-1</strain>
    </source>
</reference>
<dbReference type="HAMAP" id="MF_00208">
    <property type="entry name" value="MurE"/>
    <property type="match status" value="1"/>
</dbReference>
<feature type="binding site" evidence="7">
    <location>
        <position position="184"/>
    </location>
    <ligand>
        <name>UDP-N-acetyl-alpha-D-muramoyl-L-alanyl-D-glutamate</name>
        <dbReference type="ChEBI" id="CHEBI:83900"/>
    </ligand>
</feature>